<feature type="region of interest" description="Disordered" evidence="1">
    <location>
        <begin position="28"/>
        <end position="101"/>
    </location>
</feature>
<reference evidence="3" key="4">
    <citation type="journal article" date="2015" name="G3 (Bethesda)">
        <title>Genome sequences of three phytopathogenic species of the Magnaporthaceae family of fungi.</title>
        <authorList>
            <person name="Okagaki L.H."/>
            <person name="Nunes C.C."/>
            <person name="Sailsbery J."/>
            <person name="Clay B."/>
            <person name="Brown D."/>
            <person name="John T."/>
            <person name="Oh Y."/>
            <person name="Young N."/>
            <person name="Fitzgerald M."/>
            <person name="Haas B.J."/>
            <person name="Zeng Q."/>
            <person name="Young S."/>
            <person name="Adiconis X."/>
            <person name="Fan L."/>
            <person name="Levin J.Z."/>
            <person name="Mitchell T.K."/>
            <person name="Okubara P.A."/>
            <person name="Farman M.L."/>
            <person name="Kohn L.M."/>
            <person name="Birren B."/>
            <person name="Ma L.-J."/>
            <person name="Dean R.A."/>
        </authorList>
    </citation>
    <scope>NUCLEOTIDE SEQUENCE</scope>
    <source>
        <strain evidence="3">ATCC 64411 / 73-15</strain>
    </source>
</reference>
<sequence length="101" mass="10905">MGEAQPKRAPPPGLGLIEASAYIHREGGNFFQPSVNSEAPKSYRGQPDGDLRGPIRRPASVVRETLGSSEESSMETRTAKEVVDASGCTKATTSWWRAESE</sequence>
<name>A0A0C4E1X3_MAGP6</name>
<dbReference type="EMBL" id="ADBL01001551">
    <property type="status" value="NOT_ANNOTATED_CDS"/>
    <property type="molecule type" value="Genomic_DNA"/>
</dbReference>
<gene>
    <name evidence="2" type="ORF">MAPG_06397</name>
</gene>
<dbReference type="EnsemblFungi" id="MAPG_06397T0">
    <property type="protein sequence ID" value="MAPG_06397T0"/>
    <property type="gene ID" value="MAPG_06397"/>
</dbReference>
<reference evidence="4" key="1">
    <citation type="submission" date="2010-05" db="EMBL/GenBank/DDBJ databases">
        <title>The genome sequence of Magnaporthe poae strain ATCC 64411.</title>
        <authorList>
            <person name="Ma L.-J."/>
            <person name="Dead R."/>
            <person name="Young S."/>
            <person name="Zeng Q."/>
            <person name="Koehrsen M."/>
            <person name="Alvarado L."/>
            <person name="Berlin A."/>
            <person name="Chapman S.B."/>
            <person name="Chen Z."/>
            <person name="Freedman E."/>
            <person name="Gellesch M."/>
            <person name="Goldberg J."/>
            <person name="Griggs A."/>
            <person name="Gujja S."/>
            <person name="Heilman E.R."/>
            <person name="Heiman D."/>
            <person name="Hepburn T."/>
            <person name="Howarth C."/>
            <person name="Jen D."/>
            <person name="Larson L."/>
            <person name="Mehta T."/>
            <person name="Neiman D."/>
            <person name="Pearson M."/>
            <person name="Roberts A."/>
            <person name="Saif S."/>
            <person name="Shea T."/>
            <person name="Shenoy N."/>
            <person name="Sisk P."/>
            <person name="Stolte C."/>
            <person name="Sykes S."/>
            <person name="Walk T."/>
            <person name="White J."/>
            <person name="Yandava C."/>
            <person name="Haas B."/>
            <person name="Nusbaum C."/>
            <person name="Birren B."/>
        </authorList>
    </citation>
    <scope>NUCLEOTIDE SEQUENCE [LARGE SCALE GENOMIC DNA]</scope>
    <source>
        <strain evidence="4">ATCC 64411 / 73-15</strain>
    </source>
</reference>
<evidence type="ECO:0000313" key="4">
    <source>
        <dbReference type="Proteomes" id="UP000011715"/>
    </source>
</evidence>
<dbReference type="EMBL" id="GL876970">
    <property type="protein sequence ID" value="KLU87397.1"/>
    <property type="molecule type" value="Genomic_DNA"/>
</dbReference>
<evidence type="ECO:0000313" key="2">
    <source>
        <dbReference type="EMBL" id="KLU87397.1"/>
    </source>
</evidence>
<proteinExistence type="predicted"/>
<evidence type="ECO:0000256" key="1">
    <source>
        <dbReference type="SAM" id="MobiDB-lite"/>
    </source>
</evidence>
<accession>A0A0C4E1X3</accession>
<dbReference type="VEuPathDB" id="FungiDB:MAPG_06397"/>
<reference evidence="2" key="3">
    <citation type="submission" date="2011-03" db="EMBL/GenBank/DDBJ databases">
        <title>Annotation of Magnaporthe poae ATCC 64411.</title>
        <authorList>
            <person name="Ma L.-J."/>
            <person name="Dead R."/>
            <person name="Young S.K."/>
            <person name="Zeng Q."/>
            <person name="Gargeya S."/>
            <person name="Fitzgerald M."/>
            <person name="Haas B."/>
            <person name="Abouelleil A."/>
            <person name="Alvarado L."/>
            <person name="Arachchi H.M."/>
            <person name="Berlin A."/>
            <person name="Brown A."/>
            <person name="Chapman S.B."/>
            <person name="Chen Z."/>
            <person name="Dunbar C."/>
            <person name="Freedman E."/>
            <person name="Gearin G."/>
            <person name="Gellesch M."/>
            <person name="Goldberg J."/>
            <person name="Griggs A."/>
            <person name="Gujja S."/>
            <person name="Heiman D."/>
            <person name="Howarth C."/>
            <person name="Larson L."/>
            <person name="Lui A."/>
            <person name="MacDonald P.J.P."/>
            <person name="Mehta T."/>
            <person name="Montmayeur A."/>
            <person name="Murphy C."/>
            <person name="Neiman D."/>
            <person name="Pearson M."/>
            <person name="Priest M."/>
            <person name="Roberts A."/>
            <person name="Saif S."/>
            <person name="Shea T."/>
            <person name="Shenoy N."/>
            <person name="Sisk P."/>
            <person name="Stolte C."/>
            <person name="Sykes S."/>
            <person name="Yandava C."/>
            <person name="Wortman J."/>
            <person name="Nusbaum C."/>
            <person name="Birren B."/>
        </authorList>
    </citation>
    <scope>NUCLEOTIDE SEQUENCE</scope>
    <source>
        <strain evidence="2">ATCC 64411</strain>
    </source>
</reference>
<dbReference type="Proteomes" id="UP000011715">
    <property type="component" value="Unassembled WGS sequence"/>
</dbReference>
<reference evidence="3" key="5">
    <citation type="submission" date="2015-06" db="UniProtKB">
        <authorList>
            <consortium name="EnsemblFungi"/>
        </authorList>
    </citation>
    <scope>IDENTIFICATION</scope>
    <source>
        <strain evidence="3">ATCC 64411</strain>
    </source>
</reference>
<organism evidence="3 4">
    <name type="scientific">Magnaporthiopsis poae (strain ATCC 64411 / 73-15)</name>
    <name type="common">Kentucky bluegrass fungus</name>
    <name type="synonym">Magnaporthe poae</name>
    <dbReference type="NCBI Taxonomy" id="644358"/>
    <lineage>
        <taxon>Eukaryota</taxon>
        <taxon>Fungi</taxon>
        <taxon>Dikarya</taxon>
        <taxon>Ascomycota</taxon>
        <taxon>Pezizomycotina</taxon>
        <taxon>Sordariomycetes</taxon>
        <taxon>Sordariomycetidae</taxon>
        <taxon>Magnaporthales</taxon>
        <taxon>Magnaporthaceae</taxon>
        <taxon>Magnaporthiopsis</taxon>
    </lineage>
</organism>
<evidence type="ECO:0000313" key="3">
    <source>
        <dbReference type="EnsemblFungi" id="MAPG_06397T0"/>
    </source>
</evidence>
<protein>
    <submittedName>
        <fullName evidence="2 3">Uncharacterized protein</fullName>
    </submittedName>
</protein>
<dbReference type="AlphaFoldDB" id="A0A0C4E1X3"/>
<keyword evidence="4" id="KW-1185">Reference proteome</keyword>
<reference evidence="2" key="2">
    <citation type="submission" date="2010-05" db="EMBL/GenBank/DDBJ databases">
        <title>The Genome Sequence of Magnaporthe poae strain ATCC 64411.</title>
        <authorList>
            <consortium name="The Broad Institute Genome Sequencing Platform"/>
            <consortium name="Broad Institute Genome Sequencing Center for Infectious Disease"/>
            <person name="Ma L.-J."/>
            <person name="Dead R."/>
            <person name="Young S."/>
            <person name="Zeng Q."/>
            <person name="Koehrsen M."/>
            <person name="Alvarado L."/>
            <person name="Berlin A."/>
            <person name="Chapman S.B."/>
            <person name="Chen Z."/>
            <person name="Freedman E."/>
            <person name="Gellesch M."/>
            <person name="Goldberg J."/>
            <person name="Griggs A."/>
            <person name="Gujja S."/>
            <person name="Heilman E.R."/>
            <person name="Heiman D."/>
            <person name="Hepburn T."/>
            <person name="Howarth C."/>
            <person name="Jen D."/>
            <person name="Larson L."/>
            <person name="Mehta T."/>
            <person name="Neiman D."/>
            <person name="Pearson M."/>
            <person name="Roberts A."/>
            <person name="Saif S."/>
            <person name="Shea T."/>
            <person name="Shenoy N."/>
            <person name="Sisk P."/>
            <person name="Stolte C."/>
            <person name="Sykes S."/>
            <person name="Walk T."/>
            <person name="White J."/>
            <person name="Yandava C."/>
            <person name="Haas B."/>
            <person name="Nusbaum C."/>
            <person name="Birren B."/>
        </authorList>
    </citation>
    <scope>NUCLEOTIDE SEQUENCE</scope>
    <source>
        <strain evidence="2">ATCC 64411</strain>
    </source>
</reference>